<dbReference type="RefSeq" id="WP_206586135.1">
    <property type="nucleotide sequence ID" value="NZ_JAFKCU010000002.1"/>
</dbReference>
<dbReference type="PANTHER" id="PTHR30273">
    <property type="entry name" value="PERIPLASMIC SIGNAL SENSOR AND SIGMA FACTOR ACTIVATOR FECR-RELATED"/>
    <property type="match status" value="1"/>
</dbReference>
<proteinExistence type="predicted"/>
<feature type="domain" description="FecR protein" evidence="2">
    <location>
        <begin position="127"/>
        <end position="221"/>
    </location>
</feature>
<dbReference type="InterPro" id="IPR006860">
    <property type="entry name" value="FecR"/>
</dbReference>
<organism evidence="4 5">
    <name type="scientific">Algoriphagus pacificus</name>
    <dbReference type="NCBI Taxonomy" id="2811234"/>
    <lineage>
        <taxon>Bacteria</taxon>
        <taxon>Pseudomonadati</taxon>
        <taxon>Bacteroidota</taxon>
        <taxon>Cytophagia</taxon>
        <taxon>Cytophagales</taxon>
        <taxon>Cyclobacteriaceae</taxon>
        <taxon>Algoriphagus</taxon>
    </lineage>
</organism>
<feature type="transmembrane region" description="Helical" evidence="1">
    <location>
        <begin position="100"/>
        <end position="119"/>
    </location>
</feature>
<feature type="domain" description="Protein FecR C-terminal" evidence="3">
    <location>
        <begin position="267"/>
        <end position="334"/>
    </location>
</feature>
<dbReference type="Gene3D" id="2.60.120.1440">
    <property type="match status" value="1"/>
</dbReference>
<evidence type="ECO:0000259" key="2">
    <source>
        <dbReference type="Pfam" id="PF04773"/>
    </source>
</evidence>
<name>A0ABS3CED5_9BACT</name>
<dbReference type="PIRSF" id="PIRSF018266">
    <property type="entry name" value="FecR"/>
    <property type="match status" value="1"/>
</dbReference>
<dbReference type="Proteomes" id="UP000664480">
    <property type="component" value="Unassembled WGS sequence"/>
</dbReference>
<evidence type="ECO:0000313" key="5">
    <source>
        <dbReference type="Proteomes" id="UP000664480"/>
    </source>
</evidence>
<comment type="caution">
    <text evidence="4">The sequence shown here is derived from an EMBL/GenBank/DDBJ whole genome shotgun (WGS) entry which is preliminary data.</text>
</comment>
<accession>A0ABS3CED5</accession>
<dbReference type="Pfam" id="PF16344">
    <property type="entry name" value="FecR_C"/>
    <property type="match status" value="1"/>
</dbReference>
<keyword evidence="5" id="KW-1185">Reference proteome</keyword>
<dbReference type="PANTHER" id="PTHR30273:SF2">
    <property type="entry name" value="PROTEIN FECR"/>
    <property type="match status" value="1"/>
</dbReference>
<reference evidence="4 5" key="1">
    <citation type="submission" date="2021-03" db="EMBL/GenBank/DDBJ databases">
        <title>novel species isolated from a fishpond in China.</title>
        <authorList>
            <person name="Lu H."/>
            <person name="Cai Z."/>
        </authorList>
    </citation>
    <scope>NUCLEOTIDE SEQUENCE [LARGE SCALE GENOMIC DNA]</scope>
    <source>
        <strain evidence="4 5">YJ13C</strain>
    </source>
</reference>
<keyword evidence="1" id="KW-1133">Transmembrane helix</keyword>
<gene>
    <name evidence="4" type="ORF">J0A69_08505</name>
</gene>
<dbReference type="InterPro" id="IPR012373">
    <property type="entry name" value="Ferrdict_sens_TM"/>
</dbReference>
<dbReference type="Gene3D" id="3.55.50.30">
    <property type="match status" value="1"/>
</dbReference>
<evidence type="ECO:0000313" key="4">
    <source>
        <dbReference type="EMBL" id="MBN7815465.1"/>
    </source>
</evidence>
<evidence type="ECO:0000256" key="1">
    <source>
        <dbReference type="SAM" id="Phobius"/>
    </source>
</evidence>
<sequence length="335" mass="38624">MNYPKSNYSEFSVEDFIMDPFFKEWVIQSSPEADEFWIHWKEENPSKVEILEDAKKAVLALEKSQFTLKEEEFKEIWKGINSSKTQKPAIVEKTKRRLAIWPYASAAAFLVLLLAFFWIRMPKEIEYLTGYGETQKIILPDSSIVILNASSKLTFIDNWESEAAREIWIEGEAFFEVKHMQDHQPFKVWSSNGIGIEVLGTEFNVYNRSNETEVVLNSGVVSLSFPVKEKEGKILMKPGEMVQFKDSKFQKKEVNASLYTSWKDDVLNLDETSLKDILNVAKTNYGVDVEIENEAVLELTASGSMPLSDAENFMKQVSMIFNIEITKEENKYLIK</sequence>
<dbReference type="Pfam" id="PF04773">
    <property type="entry name" value="FecR"/>
    <property type="match status" value="1"/>
</dbReference>
<keyword evidence="1" id="KW-0472">Membrane</keyword>
<dbReference type="InterPro" id="IPR032508">
    <property type="entry name" value="FecR_C"/>
</dbReference>
<evidence type="ECO:0000259" key="3">
    <source>
        <dbReference type="Pfam" id="PF16344"/>
    </source>
</evidence>
<protein>
    <submittedName>
        <fullName evidence="4">FecR family protein</fullName>
    </submittedName>
</protein>
<dbReference type="EMBL" id="JAFKCU010000002">
    <property type="protein sequence ID" value="MBN7815465.1"/>
    <property type="molecule type" value="Genomic_DNA"/>
</dbReference>
<keyword evidence="1" id="KW-0812">Transmembrane</keyword>